<gene>
    <name evidence="1" type="ORF">KO481_40850</name>
</gene>
<evidence type="ECO:0000313" key="2">
    <source>
        <dbReference type="Proteomes" id="UP000733379"/>
    </source>
</evidence>
<proteinExistence type="predicted"/>
<dbReference type="EMBL" id="JAHKNI010000026">
    <property type="protein sequence ID" value="MBU3067851.1"/>
    <property type="molecule type" value="Genomic_DNA"/>
</dbReference>
<sequence>MVGVTERRCTHCGGTDLARGLFMTGAGQGIDWFPTPNAGSFLAKLKAPFGPHFRVDAYRCQTCSHLDLFVPDA</sequence>
<keyword evidence="2" id="KW-1185">Reference proteome</keyword>
<organism evidence="1 2">
    <name type="scientific">Nocardia albiluteola</name>
    <dbReference type="NCBI Taxonomy" id="2842303"/>
    <lineage>
        <taxon>Bacteria</taxon>
        <taxon>Bacillati</taxon>
        <taxon>Actinomycetota</taxon>
        <taxon>Actinomycetes</taxon>
        <taxon>Mycobacteriales</taxon>
        <taxon>Nocardiaceae</taxon>
        <taxon>Nocardia</taxon>
    </lineage>
</organism>
<comment type="caution">
    <text evidence="1">The sequence shown here is derived from an EMBL/GenBank/DDBJ whole genome shotgun (WGS) entry which is preliminary data.</text>
</comment>
<dbReference type="Proteomes" id="UP000733379">
    <property type="component" value="Unassembled WGS sequence"/>
</dbReference>
<name>A0ABS6BC33_9NOCA</name>
<accession>A0ABS6BC33</accession>
<reference evidence="1 2" key="1">
    <citation type="submission" date="2021-06" db="EMBL/GenBank/DDBJ databases">
        <title>Actinomycetes sequencing.</title>
        <authorList>
            <person name="Shan Q."/>
        </authorList>
    </citation>
    <scope>NUCLEOTIDE SEQUENCE [LARGE SCALE GENOMIC DNA]</scope>
    <source>
        <strain evidence="1 2">NEAU-G5</strain>
    </source>
</reference>
<protein>
    <submittedName>
        <fullName evidence="1">Uncharacterized protein</fullName>
    </submittedName>
</protein>
<evidence type="ECO:0000313" key="1">
    <source>
        <dbReference type="EMBL" id="MBU3067851.1"/>
    </source>
</evidence>